<dbReference type="OrthoDB" id="166547at2"/>
<organism evidence="2 3">
    <name type="scientific">Acidaminobacter hydrogenoformans DSM 2784</name>
    <dbReference type="NCBI Taxonomy" id="1120920"/>
    <lineage>
        <taxon>Bacteria</taxon>
        <taxon>Bacillati</taxon>
        <taxon>Bacillota</taxon>
        <taxon>Clostridia</taxon>
        <taxon>Peptostreptococcales</taxon>
        <taxon>Acidaminobacteraceae</taxon>
        <taxon>Acidaminobacter</taxon>
    </lineage>
</organism>
<protein>
    <submittedName>
        <fullName evidence="2">Uncharacterized membrane protein</fullName>
    </submittedName>
</protein>
<dbReference type="AlphaFoldDB" id="A0A1G5S4L8"/>
<proteinExistence type="predicted"/>
<feature type="transmembrane region" description="Helical" evidence="1">
    <location>
        <begin position="109"/>
        <end position="127"/>
    </location>
</feature>
<feature type="transmembrane region" description="Helical" evidence="1">
    <location>
        <begin position="41"/>
        <end position="62"/>
    </location>
</feature>
<feature type="transmembrane region" description="Helical" evidence="1">
    <location>
        <begin position="71"/>
        <end position="89"/>
    </location>
</feature>
<keyword evidence="3" id="KW-1185">Reference proteome</keyword>
<dbReference type="Pfam" id="PF09945">
    <property type="entry name" value="DUF2177"/>
    <property type="match status" value="1"/>
</dbReference>
<feature type="transmembrane region" description="Helical" evidence="1">
    <location>
        <begin position="7"/>
        <end position="29"/>
    </location>
</feature>
<dbReference type="RefSeq" id="WP_092592373.1">
    <property type="nucleotide sequence ID" value="NZ_FMWL01000017.1"/>
</dbReference>
<keyword evidence="1" id="KW-0472">Membrane</keyword>
<name>A0A1G5S4L8_9FIRM</name>
<evidence type="ECO:0000256" key="1">
    <source>
        <dbReference type="SAM" id="Phobius"/>
    </source>
</evidence>
<dbReference type="STRING" id="1120920.SAMN03080599_02691"/>
<keyword evidence="1" id="KW-1133">Transmembrane helix</keyword>
<gene>
    <name evidence="2" type="ORF">SAMN03080599_02691</name>
</gene>
<dbReference type="InterPro" id="IPR018687">
    <property type="entry name" value="DUF2177_membr"/>
</dbReference>
<dbReference type="EMBL" id="FMWL01000017">
    <property type="protein sequence ID" value="SCZ81266.1"/>
    <property type="molecule type" value="Genomic_DNA"/>
</dbReference>
<evidence type="ECO:0000313" key="3">
    <source>
        <dbReference type="Proteomes" id="UP000199208"/>
    </source>
</evidence>
<evidence type="ECO:0000313" key="2">
    <source>
        <dbReference type="EMBL" id="SCZ81266.1"/>
    </source>
</evidence>
<dbReference type="Proteomes" id="UP000199208">
    <property type="component" value="Unassembled WGS sequence"/>
</dbReference>
<keyword evidence="1" id="KW-0812">Transmembrane</keyword>
<sequence>MSVKTYLTALIVFFAIDLLWLGIIAAKLYRQYLGFIMADKINWPAALIFYGIFISGLVYFVIEPALLKQSLAYAIGAGAFFGFLTYATYDLTNLATLKDWPLPITIIDLIWGSFLSASVSGISYLILQKF</sequence>
<reference evidence="2 3" key="1">
    <citation type="submission" date="2016-10" db="EMBL/GenBank/DDBJ databases">
        <authorList>
            <person name="de Groot N.N."/>
        </authorList>
    </citation>
    <scope>NUCLEOTIDE SEQUENCE [LARGE SCALE GENOMIC DNA]</scope>
    <source>
        <strain evidence="2 3">DSM 2784</strain>
    </source>
</reference>
<accession>A0A1G5S4L8</accession>